<accession>B9X9V3</accession>
<gene>
    <name evidence="2" type="ORF">Cflav_PD5929</name>
</gene>
<dbReference type="EMBL" id="ABOX02000001">
    <property type="protein sequence ID" value="EEF63294.1"/>
    <property type="molecule type" value="Genomic_DNA"/>
</dbReference>
<feature type="transmembrane region" description="Helical" evidence="1">
    <location>
        <begin position="7"/>
        <end position="26"/>
    </location>
</feature>
<protein>
    <submittedName>
        <fullName evidence="2">Uncharacterized protein</fullName>
    </submittedName>
</protein>
<keyword evidence="1" id="KW-0472">Membrane</keyword>
<feature type="transmembrane region" description="Helical" evidence="1">
    <location>
        <begin position="867"/>
        <end position="888"/>
    </location>
</feature>
<reference evidence="2 3" key="1">
    <citation type="journal article" date="2011" name="J. Bacteriol.">
        <title>Genome sequence of 'Pedosphaera parvula' Ellin514, an aerobic Verrucomicrobial isolate from pasture soil.</title>
        <authorList>
            <person name="Kant R."/>
            <person name="van Passel M.W."/>
            <person name="Sangwan P."/>
            <person name="Palva A."/>
            <person name="Lucas S."/>
            <person name="Copeland A."/>
            <person name="Lapidus A."/>
            <person name="Glavina Del Rio T."/>
            <person name="Dalin E."/>
            <person name="Tice H."/>
            <person name="Bruce D."/>
            <person name="Goodwin L."/>
            <person name="Pitluck S."/>
            <person name="Chertkov O."/>
            <person name="Larimer F.W."/>
            <person name="Land M.L."/>
            <person name="Hauser L."/>
            <person name="Brettin T.S."/>
            <person name="Detter J.C."/>
            <person name="Han S."/>
            <person name="de Vos W.M."/>
            <person name="Janssen P.H."/>
            <person name="Smidt H."/>
        </authorList>
    </citation>
    <scope>NUCLEOTIDE SEQUENCE [LARGE SCALE GENOMIC DNA]</scope>
    <source>
        <strain evidence="2 3">Ellin514</strain>
    </source>
</reference>
<dbReference type="Proteomes" id="UP000003688">
    <property type="component" value="Unassembled WGS sequence"/>
</dbReference>
<proteinExistence type="predicted"/>
<keyword evidence="3" id="KW-1185">Reference proteome</keyword>
<dbReference type="RefSeq" id="WP_007412601.1">
    <property type="nucleotide sequence ID" value="NZ_ABOX02000001.1"/>
</dbReference>
<evidence type="ECO:0000313" key="2">
    <source>
        <dbReference type="EMBL" id="EEF63294.1"/>
    </source>
</evidence>
<dbReference type="AlphaFoldDB" id="B9X9V3"/>
<organism evidence="2 3">
    <name type="scientific">Pedosphaera parvula (strain Ellin514)</name>
    <dbReference type="NCBI Taxonomy" id="320771"/>
    <lineage>
        <taxon>Bacteria</taxon>
        <taxon>Pseudomonadati</taxon>
        <taxon>Verrucomicrobiota</taxon>
        <taxon>Pedosphaerae</taxon>
        <taxon>Pedosphaerales</taxon>
        <taxon>Pedosphaeraceae</taxon>
        <taxon>Pedosphaera</taxon>
    </lineage>
</organism>
<feature type="transmembrane region" description="Helical" evidence="1">
    <location>
        <begin position="942"/>
        <end position="960"/>
    </location>
</feature>
<dbReference type="OrthoDB" id="242611at2"/>
<name>B9X9V3_PEDPL</name>
<feature type="transmembrane region" description="Helical" evidence="1">
    <location>
        <begin position="679"/>
        <end position="700"/>
    </location>
</feature>
<keyword evidence="1" id="KW-1133">Transmembrane helix</keyword>
<evidence type="ECO:0000313" key="3">
    <source>
        <dbReference type="Proteomes" id="UP000003688"/>
    </source>
</evidence>
<keyword evidence="1" id="KW-0812">Transmembrane</keyword>
<feature type="transmembrane region" description="Helical" evidence="1">
    <location>
        <begin position="724"/>
        <end position="744"/>
    </location>
</feature>
<feature type="transmembrane region" description="Helical" evidence="1">
    <location>
        <begin position="835"/>
        <end position="855"/>
    </location>
</feature>
<feature type="transmembrane region" description="Helical" evidence="1">
    <location>
        <begin position="972"/>
        <end position="992"/>
    </location>
</feature>
<dbReference type="STRING" id="320771.Cflav_PD5929"/>
<evidence type="ECO:0000256" key="1">
    <source>
        <dbReference type="SAM" id="Phobius"/>
    </source>
</evidence>
<comment type="caution">
    <text evidence="2">The sequence shown here is derived from an EMBL/GenBank/DDBJ whole genome shotgun (WGS) entry which is preliminary data.</text>
</comment>
<sequence length="1090" mass="122191">MEDNKGFNAGVWTLLFTFVAAIFTYIEFEPRLSSSRPAGGGDAVSSLIGDQKFSSRLWQDPLGESLKASPQDLTEWSIMGSQIQNFIDQKYNCSVMAVMVEGFSYPEDVEVRLRLRYAVQTALASENYKPNDRSHLGLASVGWPVGARLFATNNSTADPQKDTSKSDEGGKLLIPFEWFLADDLNTNKSAILVLWLKEEEFADYPLTRFARLFEKLNLPATNSTQIKLIGPRSSDTLARMVLDTNVQPFRVLLTNFVIYSSEATAPDALIMPRGTINYCTNSSRAKIEQAICANLGRNGAFTNLIVTDEELSRQLVQELVFRGVDTTPDSGDHIVLISETDTSYGRSLPICFAGMASDTNSPPVCALSKFLLKVDKWPTNFLRFAYLRGLDGTLAKTESKPAESKNAGSAPANPRAIRSLDEYAKSEGESQFDYARRLTKELELKNELLKKGGKKIRAIGVLGSDIYDKLILLQALRASFGDAVFFTTDLDARYLDPEQNPITRNLIVASSYGLQPDCSLKPAIPRVTPFRDCYQTAVFTACLNALGEPSARKGPIRMFEVGRTRAVELGCAGRAVHDDLFQNLDISPRKIWGFAMILIGAIGTLALLRSVSRFLADHYHLVFQRLHLFVRSLLPMRVASAVATAQMNTTIASQTPNTPTTNTTSLEFRLVAIERRMSFWTSVILLMGMVFIMGIMWVAWVQRGQPDAEPIKFNEGVSIWPTEILRLVAGVLSFLFVVRSWFLYKRHRLKLRDKYFAHSESPASVSTKRNLAESCKCLFDALRSWCKSASFTSLKKWRTDCSINFWPKPDGNVDAQKLYEAFLIRGKLSNRLCRIIPTCISYLLLGFGVFLIFGFPNVPSRGHVSALVDRLMLVSSILGYSFLAFYVVDATRLTERFITCLSEQKTTWPDKILKSYAEDRHMDPDHLPGYLDVEFVGLHTKAIGKLFKFPFIVLSIMWIARNKFFDNWTWPLPMSIIFGLNAIIVFLCAFLIRRAAAQVRKAAVADLQKIELKSMEASHKPHTWTVVDETGHRQTLQATNYAEKVRHLIEEISSVSMGSYTSWIKDSAVQALLIPGVGYGLITLFEKLVF</sequence>
<feature type="transmembrane region" description="Helical" evidence="1">
    <location>
        <begin position="591"/>
        <end position="608"/>
    </location>
</feature>